<dbReference type="PANTHER" id="PTHR35797:SF1">
    <property type="entry name" value="PROTEASE"/>
    <property type="match status" value="1"/>
</dbReference>
<dbReference type="Pfam" id="PF02517">
    <property type="entry name" value="Rce1-like"/>
    <property type="match status" value="1"/>
</dbReference>
<keyword evidence="4" id="KW-1185">Reference proteome</keyword>
<feature type="domain" description="CAAX prenyl protease 2/Lysostaphin resistance protein A-like" evidence="2">
    <location>
        <begin position="114"/>
        <end position="209"/>
    </location>
</feature>
<comment type="caution">
    <text evidence="3">The sequence shown here is derived from an EMBL/GenBank/DDBJ whole genome shotgun (WGS) entry which is preliminary data.</text>
</comment>
<gene>
    <name evidence="3" type="ORF">GCM10010923_17200</name>
</gene>
<sequence>MKTVPNLRAAAIYAAGFSLTALLFSATAMLLVGMAAGFTGTTAPPISLLAAGVAGPTLAAILFARLFRRERLSPNTGLPSWKLLLLPFGYGLAALLGAKASGATVVVPSITDIALAFTLQLLVVALLEEIGWRGHLVPVLAARLAPIAVALLVALAWFFWHLPKFGIGPLFVAMLAIGGLANSILLTRLLYARGGGLVGCIVLHASFNTAETVIDPNATSMPAQYGAFAAVIAVSVVAAAIAWHRNRDWFHARPR</sequence>
<organism evidence="3 4">
    <name type="scientific">Blastomonas marina</name>
    <dbReference type="NCBI Taxonomy" id="1867408"/>
    <lineage>
        <taxon>Bacteria</taxon>
        <taxon>Pseudomonadati</taxon>
        <taxon>Pseudomonadota</taxon>
        <taxon>Alphaproteobacteria</taxon>
        <taxon>Sphingomonadales</taxon>
        <taxon>Sphingomonadaceae</taxon>
        <taxon>Blastomonas</taxon>
    </lineage>
</organism>
<feature type="transmembrane region" description="Helical" evidence="1">
    <location>
        <begin position="222"/>
        <end position="243"/>
    </location>
</feature>
<evidence type="ECO:0000256" key="1">
    <source>
        <dbReference type="SAM" id="Phobius"/>
    </source>
</evidence>
<protein>
    <recommendedName>
        <fullName evidence="2">CAAX prenyl protease 2/Lysostaphin resistance protein A-like domain-containing protein</fullName>
    </recommendedName>
</protein>
<dbReference type="InterPro" id="IPR042150">
    <property type="entry name" value="MmRce1-like"/>
</dbReference>
<dbReference type="PANTHER" id="PTHR35797">
    <property type="entry name" value="PROTEASE-RELATED"/>
    <property type="match status" value="1"/>
</dbReference>
<feature type="transmembrane region" description="Helical" evidence="1">
    <location>
        <begin position="79"/>
        <end position="98"/>
    </location>
</feature>
<feature type="transmembrane region" description="Helical" evidence="1">
    <location>
        <begin position="12"/>
        <end position="34"/>
    </location>
</feature>
<dbReference type="RefSeq" id="WP_188642306.1">
    <property type="nucleotide sequence ID" value="NZ_BMID01000001.1"/>
</dbReference>
<accession>A0ABQ1FEE7</accession>
<evidence type="ECO:0000313" key="4">
    <source>
        <dbReference type="Proteomes" id="UP000603317"/>
    </source>
</evidence>
<proteinExistence type="predicted"/>
<keyword evidence="1" id="KW-1133">Transmembrane helix</keyword>
<evidence type="ECO:0000313" key="3">
    <source>
        <dbReference type="EMBL" id="GGA07708.1"/>
    </source>
</evidence>
<feature type="transmembrane region" description="Helical" evidence="1">
    <location>
        <begin position="190"/>
        <end position="210"/>
    </location>
</feature>
<feature type="transmembrane region" description="Helical" evidence="1">
    <location>
        <begin position="104"/>
        <end position="127"/>
    </location>
</feature>
<feature type="transmembrane region" description="Helical" evidence="1">
    <location>
        <begin position="166"/>
        <end position="185"/>
    </location>
</feature>
<keyword evidence="1" id="KW-0472">Membrane</keyword>
<reference evidence="4" key="1">
    <citation type="journal article" date="2019" name="Int. J. Syst. Evol. Microbiol.">
        <title>The Global Catalogue of Microorganisms (GCM) 10K type strain sequencing project: providing services to taxonomists for standard genome sequencing and annotation.</title>
        <authorList>
            <consortium name="The Broad Institute Genomics Platform"/>
            <consortium name="The Broad Institute Genome Sequencing Center for Infectious Disease"/>
            <person name="Wu L."/>
            <person name="Ma J."/>
        </authorList>
    </citation>
    <scope>NUCLEOTIDE SEQUENCE [LARGE SCALE GENOMIC DNA]</scope>
    <source>
        <strain evidence="4">CGMCC 1.15297</strain>
    </source>
</reference>
<dbReference type="InterPro" id="IPR003675">
    <property type="entry name" value="Rce1/LyrA-like_dom"/>
</dbReference>
<evidence type="ECO:0000259" key="2">
    <source>
        <dbReference type="Pfam" id="PF02517"/>
    </source>
</evidence>
<name>A0ABQ1FEE7_9SPHN</name>
<feature type="transmembrane region" description="Helical" evidence="1">
    <location>
        <begin position="46"/>
        <end position="67"/>
    </location>
</feature>
<keyword evidence="1" id="KW-0812">Transmembrane</keyword>
<dbReference type="Proteomes" id="UP000603317">
    <property type="component" value="Unassembled WGS sequence"/>
</dbReference>
<feature type="transmembrane region" description="Helical" evidence="1">
    <location>
        <begin position="139"/>
        <end position="160"/>
    </location>
</feature>
<dbReference type="EMBL" id="BMID01000001">
    <property type="protein sequence ID" value="GGA07708.1"/>
    <property type="molecule type" value="Genomic_DNA"/>
</dbReference>